<keyword evidence="6" id="KW-1185">Reference proteome</keyword>
<evidence type="ECO:0000256" key="2">
    <source>
        <dbReference type="ARBA" id="ARBA00023015"/>
    </source>
</evidence>
<keyword evidence="1" id="KW-0678">Repressor</keyword>
<reference evidence="5" key="1">
    <citation type="submission" date="2020-03" db="EMBL/GenBank/DDBJ databases">
        <title>A high-quality chromosome-level genome assembly of a woody plant with both climbing and erect habits, Rhamnella rubrinervis.</title>
        <authorList>
            <person name="Lu Z."/>
            <person name="Yang Y."/>
            <person name="Zhu X."/>
            <person name="Sun Y."/>
        </authorList>
    </citation>
    <scope>NUCLEOTIDE SEQUENCE</scope>
    <source>
        <strain evidence="5">BYM</strain>
        <tissue evidence="5">Leaf</tissue>
    </source>
</reference>
<dbReference type="PANTHER" id="PTHR33388">
    <property type="entry name" value="OS01G0212500 PROTEIN"/>
    <property type="match status" value="1"/>
</dbReference>
<keyword evidence="3" id="KW-0804">Transcription</keyword>
<dbReference type="OrthoDB" id="1189784at2759"/>
<dbReference type="GO" id="GO:0003700">
    <property type="term" value="F:DNA-binding transcription factor activity"/>
    <property type="evidence" value="ECO:0007669"/>
    <property type="project" value="InterPro"/>
</dbReference>
<dbReference type="AlphaFoldDB" id="A0A8K0MMF1"/>
<protein>
    <submittedName>
        <fullName evidence="5">Uncharacterized protein</fullName>
    </submittedName>
</protein>
<sequence>MCSYSGSDGGGNDGNNNNGGRPQKRQRLPKRGPGVAELEKILREQEKKNDQIEGFPSCFVPPLSSNDHHLSSRPSHDPTLPWTNLNNSSLLTTTRRVPFVPHLDHHRQTSTTSPPQPTVLPPPPNMYGNNGNNTSILLRPFGGVGSAGVNLPEHALFPVTWSTTSTTTPSNSNTTTHEGKIYSDTGGNNIALPTTDHPLWSSMQNKHYQNPNSLTSQFPGYASSSSSTPSSVGLYNPIEPPSSQTSYHNYPSMPPHQEDKVAGMKRRSQSFSVDNPPGPIFQSQVPRQPLPHMRRPVDQPPHYNVELSKTMLPRDVAKSDHDPLELNLHNHDTIYGAPPPPPHHHHQQPNFMKFNPSTNHVPPSVLQTNSQERQYYSSKCNAPSFQGNMEEYISSHGRSEAAGSDFNKPLYSFLVSKEQMGTKEDMVCMNNNGSEPADSEDQGIDLNLKL</sequence>
<comment type="caution">
    <text evidence="5">The sequence shown here is derived from an EMBL/GenBank/DDBJ whole genome shotgun (WGS) entry which is preliminary data.</text>
</comment>
<feature type="compositionally biased region" description="Low complexity" evidence="4">
    <location>
        <begin position="162"/>
        <end position="176"/>
    </location>
</feature>
<dbReference type="PANTHER" id="PTHR33388:SF19">
    <property type="entry name" value="SPOROCYTELESS-LIKE EAR-CONTAINING PROTEIN"/>
    <property type="match status" value="1"/>
</dbReference>
<feature type="compositionally biased region" description="Polar residues" evidence="4">
    <location>
        <begin position="203"/>
        <end position="218"/>
    </location>
</feature>
<name>A0A8K0MMF1_9ROSA</name>
<gene>
    <name evidence="5" type="ORF">FNV43_RR07482</name>
</gene>
<keyword evidence="2" id="KW-0805">Transcription regulation</keyword>
<feature type="region of interest" description="Disordered" evidence="4">
    <location>
        <begin position="203"/>
        <end position="290"/>
    </location>
</feature>
<evidence type="ECO:0000256" key="3">
    <source>
        <dbReference type="ARBA" id="ARBA00023163"/>
    </source>
</evidence>
<feature type="region of interest" description="Disordered" evidence="4">
    <location>
        <begin position="426"/>
        <end position="450"/>
    </location>
</feature>
<dbReference type="EMBL" id="VOIH02000003">
    <property type="protein sequence ID" value="KAF3451387.1"/>
    <property type="molecule type" value="Genomic_DNA"/>
</dbReference>
<feature type="region of interest" description="Disordered" evidence="4">
    <location>
        <begin position="162"/>
        <end position="184"/>
    </location>
</feature>
<feature type="compositionally biased region" description="Basic and acidic residues" evidence="4">
    <location>
        <begin position="37"/>
        <end position="51"/>
    </location>
</feature>
<evidence type="ECO:0000313" key="5">
    <source>
        <dbReference type="EMBL" id="KAF3451387.1"/>
    </source>
</evidence>
<evidence type="ECO:0000256" key="4">
    <source>
        <dbReference type="SAM" id="MobiDB-lite"/>
    </source>
</evidence>
<dbReference type="Proteomes" id="UP000796880">
    <property type="component" value="Unassembled WGS sequence"/>
</dbReference>
<organism evidence="5 6">
    <name type="scientific">Rhamnella rubrinervis</name>
    <dbReference type="NCBI Taxonomy" id="2594499"/>
    <lineage>
        <taxon>Eukaryota</taxon>
        <taxon>Viridiplantae</taxon>
        <taxon>Streptophyta</taxon>
        <taxon>Embryophyta</taxon>
        <taxon>Tracheophyta</taxon>
        <taxon>Spermatophyta</taxon>
        <taxon>Magnoliopsida</taxon>
        <taxon>eudicotyledons</taxon>
        <taxon>Gunneridae</taxon>
        <taxon>Pentapetalae</taxon>
        <taxon>rosids</taxon>
        <taxon>fabids</taxon>
        <taxon>Rosales</taxon>
        <taxon>Rhamnaceae</taxon>
        <taxon>rhamnoid group</taxon>
        <taxon>Rhamneae</taxon>
        <taxon>Rhamnella</taxon>
    </lineage>
</organism>
<proteinExistence type="predicted"/>
<feature type="region of interest" description="Disordered" evidence="4">
    <location>
        <begin position="1"/>
        <end position="60"/>
    </location>
</feature>
<evidence type="ECO:0000256" key="1">
    <source>
        <dbReference type="ARBA" id="ARBA00022491"/>
    </source>
</evidence>
<evidence type="ECO:0000313" key="6">
    <source>
        <dbReference type="Proteomes" id="UP000796880"/>
    </source>
</evidence>
<dbReference type="InterPro" id="IPR040356">
    <property type="entry name" value="SPEAR"/>
</dbReference>
<accession>A0A8K0MMF1</accession>